<name>A0A6C0B2G2_9ZZZZ</name>
<accession>A0A6C0B2G2</accession>
<proteinExistence type="predicted"/>
<organism evidence="1">
    <name type="scientific">viral metagenome</name>
    <dbReference type="NCBI Taxonomy" id="1070528"/>
    <lineage>
        <taxon>unclassified sequences</taxon>
        <taxon>metagenomes</taxon>
        <taxon>organismal metagenomes</taxon>
    </lineage>
</organism>
<dbReference type="AlphaFoldDB" id="A0A6C0B2G2"/>
<sequence length="302" mass="35541">MFEVLNYTAANPREYTYLGIGSKNRTNDLAKFTADLDQILPCFLNDVKKTIRAIHFDPEFSRDYNFLNSYFKAKGFMNDGNIWISKDFRIEVIICPRMFDLEDNFIHSLVTQTIQQKGQLVVQMFTGHELSNTFRKLYGQFEGRDKEYIRQNVLFDITYGANCHCMTNMAENAPMLDKNGKFINFLLFNEVEILQSIGIHPKMNKLIENQVMKNLSTVLNEDHVNYRRAIRGEELMFLNKPYGTNPEDIMNSLLTSVREILNILNKLGSLTEEKKALFETYSRNYREMDMYKWYADMTKLYK</sequence>
<reference evidence="1" key="1">
    <citation type="journal article" date="2020" name="Nature">
        <title>Giant virus diversity and host interactions through global metagenomics.</title>
        <authorList>
            <person name="Schulz F."/>
            <person name="Roux S."/>
            <person name="Paez-Espino D."/>
            <person name="Jungbluth S."/>
            <person name="Walsh D.A."/>
            <person name="Denef V.J."/>
            <person name="McMahon K.D."/>
            <person name="Konstantinidis K.T."/>
            <person name="Eloe-Fadrosh E.A."/>
            <person name="Kyrpides N.C."/>
            <person name="Woyke T."/>
        </authorList>
    </citation>
    <scope>NUCLEOTIDE SEQUENCE</scope>
    <source>
        <strain evidence="1">GVMAG-M-3300009185-7</strain>
    </source>
</reference>
<dbReference type="EMBL" id="MN739050">
    <property type="protein sequence ID" value="QHS85971.1"/>
    <property type="molecule type" value="Genomic_DNA"/>
</dbReference>
<evidence type="ECO:0000313" key="1">
    <source>
        <dbReference type="EMBL" id="QHS85971.1"/>
    </source>
</evidence>
<protein>
    <submittedName>
        <fullName evidence="1">Uncharacterized protein</fullName>
    </submittedName>
</protein>